<gene>
    <name evidence="7" type="primary">MCYN0655</name>
    <name evidence="7" type="ordered locus">MCYN_0655</name>
</gene>
<sequence>MKKSKNSLMSSKELYEKFKPTTIEEVYEIVKNNTKSLIQSIPEEEMKKHLGYDRYEHENRIKNNYRNGSYKKSVKSSFGNVELEIPRDRNSEFEPHIIPKYQYDISKIESQIINLYSKGVSTRDISDTLHEIYGVDVDRSFVSRVTDKIMPQIVEWQNRPLERTYAMIFIDGNRFKVKEENGFVEKVGLYCYGLFNWRL</sequence>
<accession>L0RW63</accession>
<dbReference type="KEGG" id="mcy:MCYN_0655"/>
<dbReference type="InterPro" id="IPR001207">
    <property type="entry name" value="Transposase_mutator"/>
</dbReference>
<comment type="function">
    <text evidence="1 6">Required for the transposition of the insertion element.</text>
</comment>
<dbReference type="Pfam" id="PF00872">
    <property type="entry name" value="Transposase_mut"/>
    <property type="match status" value="1"/>
</dbReference>
<dbReference type="PANTHER" id="PTHR33217">
    <property type="entry name" value="TRANSPOSASE FOR INSERTION SEQUENCE ELEMENT IS1081"/>
    <property type="match status" value="1"/>
</dbReference>
<evidence type="ECO:0000313" key="7">
    <source>
        <dbReference type="EMBL" id="CCP24387.1"/>
    </source>
</evidence>
<dbReference type="HOGENOM" id="CLU_036805_12_1_14"/>
<dbReference type="GeneID" id="81676381"/>
<evidence type="ECO:0000313" key="8">
    <source>
        <dbReference type="Proteomes" id="UP000010466"/>
    </source>
</evidence>
<evidence type="ECO:0000256" key="1">
    <source>
        <dbReference type="ARBA" id="ARBA00002190"/>
    </source>
</evidence>
<comment type="similarity">
    <text evidence="2 6">Belongs to the transposase mutator family.</text>
</comment>
<protein>
    <recommendedName>
        <fullName evidence="6">Mutator family transposase</fullName>
    </recommendedName>
</protein>
<dbReference type="GO" id="GO:0003677">
    <property type="term" value="F:DNA binding"/>
    <property type="evidence" value="ECO:0007669"/>
    <property type="project" value="UniProtKB-UniRule"/>
</dbReference>
<dbReference type="RefSeq" id="WP_015287510.1">
    <property type="nucleotide sequence ID" value="NC_019949.1"/>
</dbReference>
<evidence type="ECO:0000256" key="6">
    <source>
        <dbReference type="RuleBase" id="RU365089"/>
    </source>
</evidence>
<keyword evidence="5 6" id="KW-0233">DNA recombination</keyword>
<proteinExistence type="inferred from homology"/>
<evidence type="ECO:0000256" key="2">
    <source>
        <dbReference type="ARBA" id="ARBA00010961"/>
    </source>
</evidence>
<organism evidence="7 8">
    <name type="scientific">Mycoplasmopsis cynos (strain C142)</name>
    <name type="common">Mycoplasma cynos</name>
    <dbReference type="NCBI Taxonomy" id="1246955"/>
    <lineage>
        <taxon>Bacteria</taxon>
        <taxon>Bacillati</taxon>
        <taxon>Mycoplasmatota</taxon>
        <taxon>Mycoplasmoidales</taxon>
        <taxon>Metamycoplasmataceae</taxon>
        <taxon>Mycoplasmopsis</taxon>
    </lineage>
</organism>
<dbReference type="AlphaFoldDB" id="L0RW63"/>
<dbReference type="OrthoDB" id="397734at2"/>
<keyword evidence="8" id="KW-1185">Reference proteome</keyword>
<dbReference type="GO" id="GO:0006313">
    <property type="term" value="P:DNA transposition"/>
    <property type="evidence" value="ECO:0007669"/>
    <property type="project" value="UniProtKB-UniRule"/>
</dbReference>
<dbReference type="GO" id="GO:0004803">
    <property type="term" value="F:transposase activity"/>
    <property type="evidence" value="ECO:0007669"/>
    <property type="project" value="UniProtKB-UniRule"/>
</dbReference>
<keyword evidence="3 6" id="KW-0815">Transposition</keyword>
<keyword evidence="4 6" id="KW-0238">DNA-binding</keyword>
<evidence type="ECO:0000256" key="5">
    <source>
        <dbReference type="ARBA" id="ARBA00023172"/>
    </source>
</evidence>
<keyword evidence="6" id="KW-0814">Transposable element</keyword>
<reference evidence="8" key="1">
    <citation type="journal article" date="2013" name="Genome Announc.">
        <title>Complete genome sequence of Mycoplasma cynos strain C142.</title>
        <authorList>
            <person name="Walker C.A."/>
            <person name="Mannering S.A."/>
            <person name="Shields S."/>
            <person name="Blake D.P."/>
            <person name="Brownlie J."/>
        </authorList>
    </citation>
    <scope>NUCLEOTIDE SEQUENCE [LARGE SCALE GENOMIC DNA]</scope>
    <source>
        <strain evidence="8">C142</strain>
    </source>
</reference>
<dbReference type="Proteomes" id="UP000010466">
    <property type="component" value="Chromosome"/>
</dbReference>
<evidence type="ECO:0000256" key="4">
    <source>
        <dbReference type="ARBA" id="ARBA00023125"/>
    </source>
</evidence>
<dbReference type="PANTHER" id="PTHR33217:SF8">
    <property type="entry name" value="MUTATOR FAMILY TRANSPOSASE"/>
    <property type="match status" value="1"/>
</dbReference>
<dbReference type="EMBL" id="HF559394">
    <property type="protein sequence ID" value="CCP24387.1"/>
    <property type="molecule type" value="Genomic_DNA"/>
</dbReference>
<evidence type="ECO:0000256" key="3">
    <source>
        <dbReference type="ARBA" id="ARBA00022578"/>
    </source>
</evidence>
<dbReference type="PATRIC" id="fig|1246955.3.peg.591"/>
<name>L0RW63_MYCC1</name>
<dbReference type="eggNOG" id="COG3328">
    <property type="taxonomic scope" value="Bacteria"/>
</dbReference>